<gene>
    <name evidence="2" type="ORF">B0H16DRAFT_1491473</name>
</gene>
<dbReference type="AlphaFoldDB" id="A0AAD7KEZ5"/>
<dbReference type="Proteomes" id="UP001215598">
    <property type="component" value="Unassembled WGS sequence"/>
</dbReference>
<dbReference type="EMBL" id="JARKIB010000002">
    <property type="protein sequence ID" value="KAJ7784149.1"/>
    <property type="molecule type" value="Genomic_DNA"/>
</dbReference>
<accession>A0AAD7KEZ5</accession>
<sequence length="428" mass="47476">MSTVSVDQRPLKQSIVHPKSPAQGGAAYPVLTLPHELTSEIFLRCLPPVPELSSDAKNGPNASLAPLLLLRICRTWRNVALSTPHLWVHLHLILADLPMDLDEVELERRVVDWFYRTGSCSLSFSVALGSPFVDGFGAEAIRAILRRHAPRLQTISLQLEKAHFLRLNSILGPFPALENLSLALPFNTGESGDASEVRALKPFLTAPRLQQLSYGDRARPRMFSLPYKRLSKVTCDALSGDEFLDLIQGATFLQELTCSVNRKAINFSGVPITHNHLRTLSLIYNSSTGIVRFLCLPTLETLHLSLDIPDSPSNLTFLAFLAHSSGSFFQYFFAALDRTEHSSFLPRLRALSFVDTSFDVTQPVIQALSSRCVTGDQAAALESFQLMWPRGFTAESLKESIIKGMLIHIGPAWKNSVWLAHRGEKVAR</sequence>
<evidence type="ECO:0000313" key="3">
    <source>
        <dbReference type="Proteomes" id="UP001215598"/>
    </source>
</evidence>
<proteinExistence type="predicted"/>
<comment type="caution">
    <text evidence="2">The sequence shown here is derived from an EMBL/GenBank/DDBJ whole genome shotgun (WGS) entry which is preliminary data.</text>
</comment>
<organism evidence="2 3">
    <name type="scientific">Mycena metata</name>
    <dbReference type="NCBI Taxonomy" id="1033252"/>
    <lineage>
        <taxon>Eukaryota</taxon>
        <taxon>Fungi</taxon>
        <taxon>Dikarya</taxon>
        <taxon>Basidiomycota</taxon>
        <taxon>Agaricomycotina</taxon>
        <taxon>Agaricomycetes</taxon>
        <taxon>Agaricomycetidae</taxon>
        <taxon>Agaricales</taxon>
        <taxon>Marasmiineae</taxon>
        <taxon>Mycenaceae</taxon>
        <taxon>Mycena</taxon>
    </lineage>
</organism>
<keyword evidence="3" id="KW-1185">Reference proteome</keyword>
<feature type="region of interest" description="Disordered" evidence="1">
    <location>
        <begin position="1"/>
        <end position="22"/>
    </location>
</feature>
<evidence type="ECO:0000313" key="2">
    <source>
        <dbReference type="EMBL" id="KAJ7784149.1"/>
    </source>
</evidence>
<reference evidence="2" key="1">
    <citation type="submission" date="2023-03" db="EMBL/GenBank/DDBJ databases">
        <title>Massive genome expansion in bonnet fungi (Mycena s.s.) driven by repeated elements and novel gene families across ecological guilds.</title>
        <authorList>
            <consortium name="Lawrence Berkeley National Laboratory"/>
            <person name="Harder C.B."/>
            <person name="Miyauchi S."/>
            <person name="Viragh M."/>
            <person name="Kuo A."/>
            <person name="Thoen E."/>
            <person name="Andreopoulos B."/>
            <person name="Lu D."/>
            <person name="Skrede I."/>
            <person name="Drula E."/>
            <person name="Henrissat B."/>
            <person name="Morin E."/>
            <person name="Kohler A."/>
            <person name="Barry K."/>
            <person name="LaButti K."/>
            <person name="Morin E."/>
            <person name="Salamov A."/>
            <person name="Lipzen A."/>
            <person name="Mereny Z."/>
            <person name="Hegedus B."/>
            <person name="Baldrian P."/>
            <person name="Stursova M."/>
            <person name="Weitz H."/>
            <person name="Taylor A."/>
            <person name="Grigoriev I.V."/>
            <person name="Nagy L.G."/>
            <person name="Martin F."/>
            <person name="Kauserud H."/>
        </authorList>
    </citation>
    <scope>NUCLEOTIDE SEQUENCE</scope>
    <source>
        <strain evidence="2">CBHHK182m</strain>
    </source>
</reference>
<protein>
    <recommendedName>
        <fullName evidence="4">F-box domain-containing protein</fullName>
    </recommendedName>
</protein>
<dbReference type="SUPFAM" id="SSF52047">
    <property type="entry name" value="RNI-like"/>
    <property type="match status" value="1"/>
</dbReference>
<name>A0AAD7KEZ5_9AGAR</name>
<evidence type="ECO:0008006" key="4">
    <source>
        <dbReference type="Google" id="ProtNLM"/>
    </source>
</evidence>
<evidence type="ECO:0000256" key="1">
    <source>
        <dbReference type="SAM" id="MobiDB-lite"/>
    </source>
</evidence>
<dbReference type="Gene3D" id="3.80.10.10">
    <property type="entry name" value="Ribonuclease Inhibitor"/>
    <property type="match status" value="1"/>
</dbReference>
<dbReference type="InterPro" id="IPR032675">
    <property type="entry name" value="LRR_dom_sf"/>
</dbReference>